<dbReference type="AlphaFoldDB" id="A0A6G1SLH6"/>
<dbReference type="InterPro" id="IPR038657">
    <property type="entry name" value="Ribosomal_bL19_sf"/>
</dbReference>
<organism evidence="6">
    <name type="scientific">Aceria tosichella</name>
    <name type="common">wheat curl mite</name>
    <dbReference type="NCBI Taxonomy" id="561515"/>
    <lineage>
        <taxon>Eukaryota</taxon>
        <taxon>Metazoa</taxon>
        <taxon>Ecdysozoa</taxon>
        <taxon>Arthropoda</taxon>
        <taxon>Chelicerata</taxon>
        <taxon>Arachnida</taxon>
        <taxon>Acari</taxon>
        <taxon>Acariformes</taxon>
        <taxon>Trombidiformes</taxon>
        <taxon>Prostigmata</taxon>
        <taxon>Eupodina</taxon>
        <taxon>Eriophyoidea</taxon>
        <taxon>Eriophyidae</taxon>
        <taxon>Eriophyinae</taxon>
        <taxon>Aceriini</taxon>
        <taxon>Aceria</taxon>
    </lineage>
</organism>
<sequence>MSAFRTTLRRLAPLRKNFKESLLPESWHKLIDKYPDFLPEPMSKMPQLLVARQVDDMIKRRSVIEIPEFYVGSILAVTCSDPYSETKQSKFVGLCIQRTGQLLRSNFTLRNVIDGMGIEIRYDLYNPLLLNIEVLKLEKRLDDELIYLRDAPQEYSTVPEDMKPVPLEDGAEVPVNKIRVKMNPMPWSRRWEKRMLKGIEKLEDVPELWVKRAKEIEDDNENNYDTMLEYRRHCTEEQMYNICKRLAEHEKEVVEIRKEARARRFLRVTKKPPLAQE</sequence>
<dbReference type="Pfam" id="PF01245">
    <property type="entry name" value="Ribosomal_L19"/>
    <property type="match status" value="1"/>
</dbReference>
<keyword evidence="2 6" id="KW-0689">Ribosomal protein</keyword>
<dbReference type="InterPro" id="IPR008991">
    <property type="entry name" value="Translation_prot_SH3-like_sf"/>
</dbReference>
<keyword evidence="3" id="KW-0687">Ribonucleoprotein</keyword>
<dbReference type="GO" id="GO:0005762">
    <property type="term" value="C:mitochondrial large ribosomal subunit"/>
    <property type="evidence" value="ECO:0007669"/>
    <property type="project" value="TreeGrafter"/>
</dbReference>
<dbReference type="GO" id="GO:0003735">
    <property type="term" value="F:structural constituent of ribosome"/>
    <property type="evidence" value="ECO:0007669"/>
    <property type="project" value="InterPro"/>
</dbReference>
<dbReference type="PANTHER" id="PTHR15680:SF9">
    <property type="entry name" value="LARGE RIBOSOMAL SUBUNIT PROTEIN BL19M"/>
    <property type="match status" value="1"/>
</dbReference>
<reference evidence="6" key="1">
    <citation type="submission" date="2018-10" db="EMBL/GenBank/DDBJ databases">
        <title>Transcriptome assembly of Aceria tosichella (Wheat curl mite) Type 2.</title>
        <authorList>
            <person name="Scully E.D."/>
            <person name="Geib S.M."/>
            <person name="Palmer N.A."/>
            <person name="Gupta A.K."/>
            <person name="Sarath G."/>
            <person name="Tatineni S."/>
        </authorList>
    </citation>
    <scope>NUCLEOTIDE SEQUENCE</scope>
    <source>
        <strain evidence="6">LincolnNE</strain>
    </source>
</reference>
<evidence type="ECO:0000256" key="5">
    <source>
        <dbReference type="ARBA" id="ARBA00035359"/>
    </source>
</evidence>
<dbReference type="InterPro" id="IPR001857">
    <property type="entry name" value="Ribosomal_bL19"/>
</dbReference>
<evidence type="ECO:0000256" key="4">
    <source>
        <dbReference type="ARBA" id="ARBA00035288"/>
    </source>
</evidence>
<dbReference type="GO" id="GO:0006412">
    <property type="term" value="P:translation"/>
    <property type="evidence" value="ECO:0007669"/>
    <property type="project" value="InterPro"/>
</dbReference>
<comment type="similarity">
    <text evidence="1">Belongs to the bacterial ribosomal protein bL19 family.</text>
</comment>
<dbReference type="EMBL" id="GGYP01006290">
    <property type="protein sequence ID" value="MDE51061.1"/>
    <property type="molecule type" value="Transcribed_RNA"/>
</dbReference>
<evidence type="ECO:0000256" key="1">
    <source>
        <dbReference type="ARBA" id="ARBA00005781"/>
    </source>
</evidence>
<evidence type="ECO:0000313" key="6">
    <source>
        <dbReference type="EMBL" id="MDE51061.1"/>
    </source>
</evidence>
<dbReference type="PANTHER" id="PTHR15680">
    <property type="entry name" value="RIBOSOMAL PROTEIN L19"/>
    <property type="match status" value="1"/>
</dbReference>
<proteinExistence type="inferred from homology"/>
<dbReference type="SUPFAM" id="SSF50104">
    <property type="entry name" value="Translation proteins SH3-like domain"/>
    <property type="match status" value="1"/>
</dbReference>
<evidence type="ECO:0000256" key="2">
    <source>
        <dbReference type="ARBA" id="ARBA00022980"/>
    </source>
</evidence>
<protein>
    <recommendedName>
        <fullName evidence="4">Large ribosomal subunit protein bL19m</fullName>
    </recommendedName>
    <alternativeName>
        <fullName evidence="5">39S ribosomal protein L19, mitochondrial</fullName>
    </alternativeName>
</protein>
<name>A0A6G1SLH6_9ACAR</name>
<gene>
    <name evidence="6" type="primary">mRpL19</name>
    <name evidence="6" type="ORF">g.19673</name>
</gene>
<dbReference type="Gene3D" id="2.30.30.790">
    <property type="match status" value="1"/>
</dbReference>
<accession>A0A6G1SLH6</accession>
<evidence type="ECO:0000256" key="3">
    <source>
        <dbReference type="ARBA" id="ARBA00023274"/>
    </source>
</evidence>